<name>F2AYH5_RHOBT</name>
<dbReference type="Gene3D" id="1.25.40.10">
    <property type="entry name" value="Tetratricopeptide repeat domain"/>
    <property type="match status" value="1"/>
</dbReference>
<dbReference type="InterPro" id="IPR011990">
    <property type="entry name" value="TPR-like_helical_dom_sf"/>
</dbReference>
<protein>
    <submittedName>
        <fullName evidence="1">RNA polymerase, sigma-24 subunit, ECF subfamily</fullName>
    </submittedName>
</protein>
<dbReference type="EMBL" id="AFAR01000240">
    <property type="protein sequence ID" value="EGF25266.1"/>
    <property type="molecule type" value="Genomic_DNA"/>
</dbReference>
<organism evidence="1 2">
    <name type="scientific">Rhodopirellula baltica WH47</name>
    <dbReference type="NCBI Taxonomy" id="991778"/>
    <lineage>
        <taxon>Bacteria</taxon>
        <taxon>Pseudomonadati</taxon>
        <taxon>Planctomycetota</taxon>
        <taxon>Planctomycetia</taxon>
        <taxon>Pirellulales</taxon>
        <taxon>Pirellulaceae</taxon>
        <taxon>Rhodopirellula</taxon>
    </lineage>
</organism>
<dbReference type="PATRIC" id="fig|991778.3.peg.5063"/>
<comment type="caution">
    <text evidence="1">The sequence shown here is derived from an EMBL/GenBank/DDBJ whole genome shotgun (WGS) entry which is preliminary data.</text>
</comment>
<dbReference type="AlphaFoldDB" id="F2AYH5"/>
<dbReference type="RefSeq" id="WP_007328685.1">
    <property type="nucleotide sequence ID" value="NZ_AFAR01000240.1"/>
</dbReference>
<gene>
    <name evidence="1" type="ORF">RBWH47_02781</name>
</gene>
<sequence length="326" mass="36158">MASDVHRLVMQGQRLASEEIAELEETVAGQPADIDTRTKLLGYYFFTGRQDPDAEQSRQRHVLWLIENAPEAEVMGTPYASMDRILQSDGYEKAKKSWIKATDDLPESPAVLRNAARYFLLHDRDLSETLLKRGKRSAPGEPEWCSALGQLYSLGLISLSDGPERTDLAIKSFAEFQSAYNLSSAMERKTLLGSLAKVAIEAGEIDAAATYAEEMLQMAETGWDEGNCIHHGNLILGRIALAEGKVEDAKVHLIRAGQNPGSPQLNSFGPNMVLAKALMEMGEKEVVLDYFELCGEFWEMSRGRLTQWANLVQEDRVPAFGANLAY</sequence>
<reference evidence="1 2" key="1">
    <citation type="journal article" date="2013" name="Mar. Genomics">
        <title>Expression of sulfatases in Rhodopirellula baltica and the diversity of sulfatases in the genus Rhodopirellula.</title>
        <authorList>
            <person name="Wegner C.E."/>
            <person name="Richter-Heitmann T."/>
            <person name="Klindworth A."/>
            <person name="Klockow C."/>
            <person name="Richter M."/>
            <person name="Achstetter T."/>
            <person name="Glockner F.O."/>
            <person name="Harder J."/>
        </authorList>
    </citation>
    <scope>NUCLEOTIDE SEQUENCE [LARGE SCALE GENOMIC DNA]</scope>
    <source>
        <strain evidence="1 2">WH47</strain>
    </source>
</reference>
<evidence type="ECO:0000313" key="1">
    <source>
        <dbReference type="EMBL" id="EGF25266.1"/>
    </source>
</evidence>
<proteinExistence type="predicted"/>
<dbReference type="Proteomes" id="UP000006222">
    <property type="component" value="Unassembled WGS sequence"/>
</dbReference>
<evidence type="ECO:0000313" key="2">
    <source>
        <dbReference type="Proteomes" id="UP000006222"/>
    </source>
</evidence>
<accession>F2AYH5</accession>